<dbReference type="GeneID" id="108558172"/>
<name>A0ABM1M7D7_NICVS</name>
<dbReference type="InterPro" id="IPR028290">
    <property type="entry name" value="WASH1"/>
</dbReference>
<dbReference type="Proteomes" id="UP000695000">
    <property type="component" value="Unplaced"/>
</dbReference>
<evidence type="ECO:0000313" key="5">
    <source>
        <dbReference type="Proteomes" id="UP000695000"/>
    </source>
</evidence>
<protein>
    <submittedName>
        <fullName evidence="6">WAS protein family homolog 1</fullName>
    </submittedName>
</protein>
<evidence type="ECO:0000259" key="4">
    <source>
        <dbReference type="PROSITE" id="PS51082"/>
    </source>
</evidence>
<dbReference type="PANTHER" id="PTHR23331">
    <property type="entry name" value="CXYORF1"/>
    <property type="match status" value="1"/>
</dbReference>
<reference evidence="6" key="1">
    <citation type="submission" date="2025-08" db="UniProtKB">
        <authorList>
            <consortium name="RefSeq"/>
        </authorList>
    </citation>
    <scope>IDENTIFICATION</scope>
    <source>
        <tissue evidence="6">Whole Larva</tissue>
    </source>
</reference>
<feature type="region of interest" description="Disordered" evidence="3">
    <location>
        <begin position="401"/>
        <end position="423"/>
    </location>
</feature>
<dbReference type="InterPro" id="IPR021854">
    <property type="entry name" value="WASH1_WAHD"/>
</dbReference>
<dbReference type="PANTHER" id="PTHR23331:SF1">
    <property type="entry name" value="WASH COMPLEX SUBUNIT 1"/>
    <property type="match status" value="1"/>
</dbReference>
<sequence>MQPQYEVPLIPQNLRGEENIIQTAEAINYLSDVTTDIFNRVQERIELYKKRIDDITTRINTSSGKLDRLTGAKKATQVFSSSKYPAADINTTYKSIFSSGKPLPIKKFAHQYKNLQIKDEPHDTLQLYHVKVQDSNNKEILVGLGPAPKDIDAVNDMLLYNTGKNLYSNYVHSDSLIMNKSCKEEDIKDVSDIGAAPHSIADKKSIHKPIGETFFYSPDLGNVPTINVPLDLPDLPGIADDLRYETESDPSIAPSIATTPNVPDLPAIVHEDIVLPKIEESVVEKHIEEPKQIELPPVVTPEVIEQPKVVEKVEPPKETVKKTRPDSDARASLMEAIRQAGGTKKLRQAVDVEKSSNTAAPSGGDLMADLHAKLSMRRKGISGNKPAEDLGASSVLNKLSAMIPPPLVNDDSSNRNSDDEWED</sequence>
<keyword evidence="5" id="KW-1185">Reference proteome</keyword>
<gene>
    <name evidence="6" type="primary">LOC108558172</name>
</gene>
<evidence type="ECO:0000313" key="6">
    <source>
        <dbReference type="RefSeq" id="XP_017770487.1"/>
    </source>
</evidence>
<feature type="domain" description="WH2" evidence="4">
    <location>
        <begin position="329"/>
        <end position="349"/>
    </location>
</feature>
<dbReference type="RefSeq" id="XP_017770487.1">
    <property type="nucleotide sequence ID" value="XM_017914998.1"/>
</dbReference>
<evidence type="ECO:0000256" key="1">
    <source>
        <dbReference type="ARBA" id="ARBA00005602"/>
    </source>
</evidence>
<comment type="similarity">
    <text evidence="1">Belongs to the WASH1 family.</text>
</comment>
<feature type="compositionally biased region" description="Basic and acidic residues" evidence="3">
    <location>
        <begin position="412"/>
        <end position="423"/>
    </location>
</feature>
<accession>A0ABM1M7D7</accession>
<proteinExistence type="inferred from homology"/>
<evidence type="ECO:0000256" key="2">
    <source>
        <dbReference type="ARBA" id="ARBA00023203"/>
    </source>
</evidence>
<dbReference type="InterPro" id="IPR003124">
    <property type="entry name" value="WH2_dom"/>
</dbReference>
<organism evidence="5 6">
    <name type="scientific">Nicrophorus vespilloides</name>
    <name type="common">Boreal carrion beetle</name>
    <dbReference type="NCBI Taxonomy" id="110193"/>
    <lineage>
        <taxon>Eukaryota</taxon>
        <taxon>Metazoa</taxon>
        <taxon>Ecdysozoa</taxon>
        <taxon>Arthropoda</taxon>
        <taxon>Hexapoda</taxon>
        <taxon>Insecta</taxon>
        <taxon>Pterygota</taxon>
        <taxon>Neoptera</taxon>
        <taxon>Endopterygota</taxon>
        <taxon>Coleoptera</taxon>
        <taxon>Polyphaga</taxon>
        <taxon>Staphyliniformia</taxon>
        <taxon>Silphidae</taxon>
        <taxon>Nicrophorinae</taxon>
        <taxon>Nicrophorus</taxon>
    </lineage>
</organism>
<evidence type="ECO:0000256" key="3">
    <source>
        <dbReference type="SAM" id="MobiDB-lite"/>
    </source>
</evidence>
<dbReference type="Pfam" id="PF11945">
    <property type="entry name" value="WASH_WAHD"/>
    <property type="match status" value="1"/>
</dbReference>
<dbReference type="PROSITE" id="PS51082">
    <property type="entry name" value="WH2"/>
    <property type="match status" value="1"/>
</dbReference>
<keyword evidence="2" id="KW-0009">Actin-binding</keyword>